<reference evidence="4" key="1">
    <citation type="journal article" date="2017" name="Plant J.">
        <title>The pomegranate (Punica granatum L.) genome and the genomics of punicalagin biosynthesis.</title>
        <authorList>
            <person name="Qin G."/>
            <person name="Xu C."/>
            <person name="Ming R."/>
            <person name="Tang H."/>
            <person name="Guyot R."/>
            <person name="Kramer E.M."/>
            <person name="Hu Y."/>
            <person name="Yi X."/>
            <person name="Qi Y."/>
            <person name="Xu X."/>
            <person name="Gao Z."/>
            <person name="Pan H."/>
            <person name="Jian J."/>
            <person name="Tian Y."/>
            <person name="Yue Z."/>
            <person name="Xu Y."/>
        </authorList>
    </citation>
    <scope>NUCLEOTIDE SEQUENCE [LARGE SCALE GENOMIC DNA]</scope>
    <source>
        <strain evidence="4">cv. Dabenzi</strain>
    </source>
</reference>
<feature type="compositionally biased region" description="Basic residues" evidence="1">
    <location>
        <begin position="92"/>
        <end position="123"/>
    </location>
</feature>
<feature type="region of interest" description="Disordered" evidence="1">
    <location>
        <begin position="45"/>
        <end position="66"/>
    </location>
</feature>
<organism evidence="2 4">
    <name type="scientific">Punica granatum</name>
    <name type="common">Pomegranate</name>
    <dbReference type="NCBI Taxonomy" id="22663"/>
    <lineage>
        <taxon>Eukaryota</taxon>
        <taxon>Viridiplantae</taxon>
        <taxon>Streptophyta</taxon>
        <taxon>Embryophyta</taxon>
        <taxon>Tracheophyta</taxon>
        <taxon>Spermatophyta</taxon>
        <taxon>Magnoliopsida</taxon>
        <taxon>eudicotyledons</taxon>
        <taxon>Gunneridae</taxon>
        <taxon>Pentapetalae</taxon>
        <taxon>rosids</taxon>
        <taxon>malvids</taxon>
        <taxon>Myrtales</taxon>
        <taxon>Lythraceae</taxon>
        <taxon>Punica</taxon>
    </lineage>
</organism>
<keyword evidence="5" id="KW-1185">Reference proteome</keyword>
<evidence type="ECO:0000256" key="1">
    <source>
        <dbReference type="SAM" id="MobiDB-lite"/>
    </source>
</evidence>
<accession>A0A218XGN4</accession>
<reference evidence="3 5" key="3">
    <citation type="submission" date="2017-11" db="EMBL/GenBank/DDBJ databases">
        <title>De-novo sequencing of pomegranate (Punica granatum L.) genome.</title>
        <authorList>
            <person name="Akparov Z."/>
            <person name="Amiraslanov A."/>
            <person name="Hajiyeva S."/>
            <person name="Abbasov M."/>
            <person name="Kaur K."/>
            <person name="Hamwieh A."/>
            <person name="Solovyev V."/>
            <person name="Salamov A."/>
            <person name="Braich B."/>
            <person name="Kosarev P."/>
            <person name="Mahmoud A."/>
            <person name="Hajiyev E."/>
            <person name="Babayeva S."/>
            <person name="Izzatullayeva V."/>
            <person name="Mammadov A."/>
            <person name="Mammadov A."/>
            <person name="Sharifova S."/>
            <person name="Ojaghi J."/>
            <person name="Eynullazada K."/>
            <person name="Bayramov B."/>
            <person name="Abdulazimova A."/>
            <person name="Shahmuradov I."/>
        </authorList>
    </citation>
    <scope>NUCLEOTIDE SEQUENCE [LARGE SCALE GENOMIC DNA]</scope>
    <source>
        <strain evidence="3">AG2017</strain>
        <strain evidence="5">cv. AG2017</strain>
        <tissue evidence="3">Leaf</tissue>
    </source>
</reference>
<dbReference type="EMBL" id="MTKT01001810">
    <property type="protein sequence ID" value="OWM83849.1"/>
    <property type="molecule type" value="Genomic_DNA"/>
</dbReference>
<name>A0A218XGN4_PUNGR</name>
<reference evidence="2" key="2">
    <citation type="submission" date="2017-06" db="EMBL/GenBank/DDBJ databases">
        <title>The pomegranate genome and the genomics of punicalagin biosynthesis.</title>
        <authorList>
            <person name="Xu C."/>
        </authorList>
    </citation>
    <scope>NUCLEOTIDE SEQUENCE [LARGE SCALE GENOMIC DNA]</scope>
    <source>
        <tissue evidence="2">Fresh leaf</tissue>
    </source>
</reference>
<gene>
    <name evidence="2" type="ORF">CDL15_Pgr004280</name>
    <name evidence="3" type="ORF">CRG98_010365</name>
</gene>
<evidence type="ECO:0000313" key="4">
    <source>
        <dbReference type="Proteomes" id="UP000197138"/>
    </source>
</evidence>
<evidence type="ECO:0000313" key="3">
    <source>
        <dbReference type="EMBL" id="PKI69228.1"/>
    </source>
</evidence>
<dbReference type="Proteomes" id="UP000197138">
    <property type="component" value="Unassembled WGS sequence"/>
</dbReference>
<dbReference type="PANTHER" id="PTHR36320:SF1">
    <property type="entry name" value="OS04G0611300 PROTEIN"/>
    <property type="match status" value="1"/>
</dbReference>
<evidence type="ECO:0000313" key="5">
    <source>
        <dbReference type="Proteomes" id="UP000233551"/>
    </source>
</evidence>
<dbReference type="EMBL" id="PGOL01000517">
    <property type="protein sequence ID" value="PKI69228.1"/>
    <property type="molecule type" value="Genomic_DNA"/>
</dbReference>
<dbReference type="PANTHER" id="PTHR36320">
    <property type="entry name" value="OS04G0611300 PROTEIN"/>
    <property type="match status" value="1"/>
</dbReference>
<protein>
    <submittedName>
        <fullName evidence="2">Uncharacterized protein</fullName>
    </submittedName>
</protein>
<dbReference type="GeneID" id="116206211"/>
<dbReference type="Proteomes" id="UP000233551">
    <property type="component" value="Unassembled WGS sequence"/>
</dbReference>
<proteinExistence type="predicted"/>
<dbReference type="AlphaFoldDB" id="A0A218XGN4"/>
<feature type="compositionally biased region" description="Low complexity" evidence="1">
    <location>
        <begin position="55"/>
        <end position="66"/>
    </location>
</feature>
<comment type="caution">
    <text evidence="2">The sequence shown here is derived from an EMBL/GenBank/DDBJ whole genome shotgun (WGS) entry which is preliminary data.</text>
</comment>
<evidence type="ECO:0000313" key="2">
    <source>
        <dbReference type="EMBL" id="OWM83849.1"/>
    </source>
</evidence>
<dbReference type="STRING" id="22663.A0A218XGN4"/>
<feature type="region of interest" description="Disordered" evidence="1">
    <location>
        <begin position="85"/>
        <end position="123"/>
    </location>
</feature>
<sequence>MAKSLRSKKEKRLRAIRRELVEPFYDKKEAAKLTALEAALAAPKLPVRPNPNAGSSSMDVTAASADAASDPTKCFTMDGDVEMADGTETKKPLKPIGRKLKKKFKMGKGKRRGKGLLRSKRNI</sequence>